<keyword evidence="3" id="KW-1185">Reference proteome</keyword>
<proteinExistence type="predicted"/>
<dbReference type="InParanoid" id="A0A0H2SD04"/>
<dbReference type="OrthoDB" id="3068837at2759"/>
<organism evidence="2 3">
    <name type="scientific">Schizopora paradoxa</name>
    <dbReference type="NCBI Taxonomy" id="27342"/>
    <lineage>
        <taxon>Eukaryota</taxon>
        <taxon>Fungi</taxon>
        <taxon>Dikarya</taxon>
        <taxon>Basidiomycota</taxon>
        <taxon>Agaricomycotina</taxon>
        <taxon>Agaricomycetes</taxon>
        <taxon>Hymenochaetales</taxon>
        <taxon>Schizoporaceae</taxon>
        <taxon>Schizopora</taxon>
    </lineage>
</organism>
<gene>
    <name evidence="2" type="ORF">SCHPADRAFT_294840</name>
</gene>
<evidence type="ECO:0000313" key="3">
    <source>
        <dbReference type="Proteomes" id="UP000053477"/>
    </source>
</evidence>
<name>A0A0H2SD04_9AGAM</name>
<protein>
    <submittedName>
        <fullName evidence="2">Uncharacterized protein</fullName>
    </submittedName>
</protein>
<dbReference type="EMBL" id="KQ085938">
    <property type="protein sequence ID" value="KLO14841.1"/>
    <property type="molecule type" value="Genomic_DNA"/>
</dbReference>
<evidence type="ECO:0000256" key="1">
    <source>
        <dbReference type="SAM" id="MobiDB-lite"/>
    </source>
</evidence>
<feature type="region of interest" description="Disordered" evidence="1">
    <location>
        <begin position="107"/>
        <end position="126"/>
    </location>
</feature>
<dbReference type="AlphaFoldDB" id="A0A0H2SD04"/>
<evidence type="ECO:0000313" key="2">
    <source>
        <dbReference type="EMBL" id="KLO14841.1"/>
    </source>
</evidence>
<sequence>MTRKILRDHVARIVASHEVPQFLPTSYCILMADTAAKTELEFPLIPKKGRLYAEDFKKAFLVKPIPRIPVSLVPLSDTRLSPPKLHYGWVLDEPFRLHEIAKEMGVEPRKRKPLTPEQEAQSKPTASMTDIWLREDTLKAIAKNLKLRGDVRIITVFNPDTKTAQFISVVDNYALREKGIANRDLRKLRDFFGFDGKPMWYLDYYRWTWDVDQFWDMT</sequence>
<dbReference type="Proteomes" id="UP000053477">
    <property type="component" value="Unassembled WGS sequence"/>
</dbReference>
<reference evidence="2 3" key="1">
    <citation type="submission" date="2015-04" db="EMBL/GenBank/DDBJ databases">
        <title>Complete genome sequence of Schizopora paradoxa KUC8140, a cosmopolitan wood degrader in East Asia.</title>
        <authorList>
            <consortium name="DOE Joint Genome Institute"/>
            <person name="Min B."/>
            <person name="Park H."/>
            <person name="Jang Y."/>
            <person name="Kim J.-J."/>
            <person name="Kim K.H."/>
            <person name="Pangilinan J."/>
            <person name="Lipzen A."/>
            <person name="Riley R."/>
            <person name="Grigoriev I.V."/>
            <person name="Spatafora J.W."/>
            <person name="Choi I.-G."/>
        </authorList>
    </citation>
    <scope>NUCLEOTIDE SEQUENCE [LARGE SCALE GENOMIC DNA]</scope>
    <source>
        <strain evidence="2 3">KUC8140</strain>
    </source>
</reference>
<accession>A0A0H2SD04</accession>